<sequence>MYGHPNFTQQHAEALKPETDPIFGEVIHSYTRAQAHCDGVLIDLSDTAREAGIAFPVAITKAAWADCVEWTDEDSKRQTYQDEAGRLWDVIWMLKLAARRGGSEIRYQLYRVPRGGRGVRPRLVTLKAICGPGDQGEAVITVMLPGED</sequence>
<organism evidence="1 2">
    <name type="scientific">Sulfurisoma sediminicola</name>
    <dbReference type="NCBI Taxonomy" id="1381557"/>
    <lineage>
        <taxon>Bacteria</taxon>
        <taxon>Pseudomonadati</taxon>
        <taxon>Pseudomonadota</taxon>
        <taxon>Betaproteobacteria</taxon>
        <taxon>Nitrosomonadales</taxon>
        <taxon>Sterolibacteriaceae</taxon>
        <taxon>Sulfurisoma</taxon>
    </lineage>
</organism>
<keyword evidence="2" id="KW-1185">Reference proteome</keyword>
<dbReference type="RefSeq" id="WP_121242187.1">
    <property type="nucleotide sequence ID" value="NZ_BHVV01000006.1"/>
</dbReference>
<dbReference type="InterPro" id="IPR046480">
    <property type="entry name" value="DUF6573"/>
</dbReference>
<evidence type="ECO:0000313" key="2">
    <source>
        <dbReference type="Proteomes" id="UP000268908"/>
    </source>
</evidence>
<dbReference type="AlphaFoldDB" id="A0A497XCG2"/>
<name>A0A497XCG2_9PROT</name>
<reference evidence="1 2" key="1">
    <citation type="submission" date="2018-10" db="EMBL/GenBank/DDBJ databases">
        <title>Genomic Encyclopedia of Type Strains, Phase IV (KMG-IV): sequencing the most valuable type-strain genomes for metagenomic binning, comparative biology and taxonomic classification.</title>
        <authorList>
            <person name="Goeker M."/>
        </authorList>
    </citation>
    <scope>NUCLEOTIDE SEQUENCE [LARGE SCALE GENOMIC DNA]</scope>
    <source>
        <strain evidence="1 2">DSM 26916</strain>
    </source>
</reference>
<gene>
    <name evidence="1" type="ORF">DFR35_1244</name>
</gene>
<protein>
    <submittedName>
        <fullName evidence="1">Uncharacterized protein</fullName>
    </submittedName>
</protein>
<dbReference type="Proteomes" id="UP000268908">
    <property type="component" value="Unassembled WGS sequence"/>
</dbReference>
<dbReference type="OrthoDB" id="4556966at2"/>
<dbReference type="EMBL" id="RCCI01000005">
    <property type="protein sequence ID" value="RLJ64603.1"/>
    <property type="molecule type" value="Genomic_DNA"/>
</dbReference>
<accession>A0A497XCG2</accession>
<comment type="caution">
    <text evidence="1">The sequence shown here is derived from an EMBL/GenBank/DDBJ whole genome shotgun (WGS) entry which is preliminary data.</text>
</comment>
<proteinExistence type="predicted"/>
<dbReference type="Pfam" id="PF20213">
    <property type="entry name" value="DUF6573"/>
    <property type="match status" value="1"/>
</dbReference>
<evidence type="ECO:0000313" key="1">
    <source>
        <dbReference type="EMBL" id="RLJ64603.1"/>
    </source>
</evidence>